<reference evidence="1 2" key="1">
    <citation type="journal article" date="2020" name="Mol. Biol. Evol.">
        <title>Distinct Expression and Methylation Patterns for Genes with Different Fates following a Single Whole-Genome Duplication in Flowering Plants.</title>
        <authorList>
            <person name="Shi T."/>
            <person name="Rahmani R.S."/>
            <person name="Gugger P.F."/>
            <person name="Wang M."/>
            <person name="Li H."/>
            <person name="Zhang Y."/>
            <person name="Li Z."/>
            <person name="Wang Q."/>
            <person name="Van de Peer Y."/>
            <person name="Marchal K."/>
            <person name="Chen J."/>
        </authorList>
    </citation>
    <scope>NUCLEOTIDE SEQUENCE [LARGE SCALE GENOMIC DNA]</scope>
    <source>
        <tissue evidence="1">Leaf</tissue>
    </source>
</reference>
<proteinExistence type="predicted"/>
<gene>
    <name evidence="1" type="ORF">HUJ06_004412</name>
</gene>
<evidence type="ECO:0000313" key="2">
    <source>
        <dbReference type="Proteomes" id="UP000607653"/>
    </source>
</evidence>
<protein>
    <submittedName>
        <fullName evidence="1">Uncharacterized protein</fullName>
    </submittedName>
</protein>
<comment type="caution">
    <text evidence="1">The sequence shown here is derived from an EMBL/GenBank/DDBJ whole genome shotgun (WGS) entry which is preliminary data.</text>
</comment>
<dbReference type="Proteomes" id="UP000607653">
    <property type="component" value="Unassembled WGS sequence"/>
</dbReference>
<keyword evidence="2" id="KW-1185">Reference proteome</keyword>
<organism evidence="1 2">
    <name type="scientific">Nelumbo nucifera</name>
    <name type="common">Sacred lotus</name>
    <dbReference type="NCBI Taxonomy" id="4432"/>
    <lineage>
        <taxon>Eukaryota</taxon>
        <taxon>Viridiplantae</taxon>
        <taxon>Streptophyta</taxon>
        <taxon>Embryophyta</taxon>
        <taxon>Tracheophyta</taxon>
        <taxon>Spermatophyta</taxon>
        <taxon>Magnoliopsida</taxon>
        <taxon>Proteales</taxon>
        <taxon>Nelumbonaceae</taxon>
        <taxon>Nelumbo</taxon>
    </lineage>
</organism>
<sequence>MSLENQISSLLASMKGVQRSQTAAQD</sequence>
<name>A0A822ZLV9_NELNU</name>
<evidence type="ECO:0000313" key="1">
    <source>
        <dbReference type="EMBL" id="DAD46182.1"/>
    </source>
</evidence>
<dbReference type="AlphaFoldDB" id="A0A822ZLV9"/>
<dbReference type="EMBL" id="DUZY01000007">
    <property type="protein sequence ID" value="DAD46182.1"/>
    <property type="molecule type" value="Genomic_DNA"/>
</dbReference>
<accession>A0A822ZLV9</accession>